<gene>
    <name evidence="4" type="ORF">ICJ83_09255</name>
</gene>
<dbReference type="RefSeq" id="WP_188230101.1">
    <property type="nucleotide sequence ID" value="NZ_JACVXB010000003.1"/>
</dbReference>
<dbReference type="Gene3D" id="3.30.200.20">
    <property type="entry name" value="Phosphorylase Kinase, domain 1"/>
    <property type="match status" value="1"/>
</dbReference>
<dbReference type="Proteomes" id="UP000600588">
    <property type="component" value="Unassembled WGS sequence"/>
</dbReference>
<dbReference type="GO" id="GO:0004672">
    <property type="term" value="F:protein kinase activity"/>
    <property type="evidence" value="ECO:0007669"/>
    <property type="project" value="InterPro"/>
</dbReference>
<evidence type="ECO:0000256" key="2">
    <source>
        <dbReference type="PIRNR" id="PIRNR006221"/>
    </source>
</evidence>
<comment type="caution">
    <text evidence="4">The sequence shown here is derived from an EMBL/GenBank/DDBJ whole genome shotgun (WGS) entry which is preliminary data.</text>
</comment>
<proteinExistence type="inferred from homology"/>
<dbReference type="EMBL" id="JACVXB010000003">
    <property type="protein sequence ID" value="MBD0832320.1"/>
    <property type="molecule type" value="Genomic_DNA"/>
</dbReference>
<comment type="similarity">
    <text evidence="1 2">Belongs to the fructosamine kinase family.</text>
</comment>
<keyword evidence="5" id="KW-1185">Reference proteome</keyword>
<dbReference type="InterPro" id="IPR016477">
    <property type="entry name" value="Fructo-/Ketosamine-3-kinase"/>
</dbReference>
<feature type="domain" description="Protein kinase" evidence="3">
    <location>
        <begin position="17"/>
        <end position="286"/>
    </location>
</feature>
<protein>
    <submittedName>
        <fullName evidence="4">Fructosamine kinase family protein</fullName>
    </submittedName>
</protein>
<sequence length="286" mass="32658">MTPDFKTHISSVLKENIQFVNPVSGGDISSAYKISTSKNDYFLKVNASKNSFNMFKAEAESLNAIKRTNIIKTPEVLHCSNYNEGAFLILEFIDSKTPSTKDYKNFGHQLAQLHQVSNKKFGFHSGNFIGSLPQSNTPFESWTEFYANERLFPQLQIALQKGFLHPNECPSKATIKTKLDPYFQNIKPSLLHGDLWGGNYIVSKEGFTYLIDPALYYGHSEVDIAMSKLFSGFSSEFYNAYHSIIPSDAFTENRIEIYQLYYLLVHLNLFGKSYYTSVLNLLNKYF</sequence>
<dbReference type="PIRSF" id="PIRSF006221">
    <property type="entry name" value="Ketosamine-3-kinase"/>
    <property type="match status" value="1"/>
</dbReference>
<keyword evidence="2" id="KW-0808">Transferase</keyword>
<dbReference type="SUPFAM" id="SSF56112">
    <property type="entry name" value="Protein kinase-like (PK-like)"/>
    <property type="match status" value="1"/>
</dbReference>
<organism evidence="4 5">
    <name type="scientific">Aestuariibaculum sediminum</name>
    <dbReference type="NCBI Taxonomy" id="2770637"/>
    <lineage>
        <taxon>Bacteria</taxon>
        <taxon>Pseudomonadati</taxon>
        <taxon>Bacteroidota</taxon>
        <taxon>Flavobacteriia</taxon>
        <taxon>Flavobacteriales</taxon>
        <taxon>Flavobacteriaceae</taxon>
    </lineage>
</organism>
<dbReference type="InterPro" id="IPR000719">
    <property type="entry name" value="Prot_kinase_dom"/>
</dbReference>
<keyword evidence="2 4" id="KW-0418">Kinase</keyword>
<dbReference type="Gene3D" id="3.90.1200.10">
    <property type="match status" value="1"/>
</dbReference>
<evidence type="ECO:0000256" key="1">
    <source>
        <dbReference type="ARBA" id="ARBA00009460"/>
    </source>
</evidence>
<evidence type="ECO:0000259" key="3">
    <source>
        <dbReference type="PROSITE" id="PS50011"/>
    </source>
</evidence>
<dbReference type="GO" id="GO:0005524">
    <property type="term" value="F:ATP binding"/>
    <property type="evidence" value="ECO:0007669"/>
    <property type="project" value="InterPro"/>
</dbReference>
<dbReference type="Pfam" id="PF03881">
    <property type="entry name" value="Fructosamin_kin"/>
    <property type="match status" value="1"/>
</dbReference>
<dbReference type="InterPro" id="IPR011009">
    <property type="entry name" value="Kinase-like_dom_sf"/>
</dbReference>
<accession>A0A8J6U7Q0</accession>
<dbReference type="PROSITE" id="PS50011">
    <property type="entry name" value="PROTEIN_KINASE_DOM"/>
    <property type="match status" value="1"/>
</dbReference>
<dbReference type="AlphaFoldDB" id="A0A8J6U7Q0"/>
<evidence type="ECO:0000313" key="5">
    <source>
        <dbReference type="Proteomes" id="UP000600588"/>
    </source>
</evidence>
<name>A0A8J6U7Q0_9FLAO</name>
<evidence type="ECO:0000313" key="4">
    <source>
        <dbReference type="EMBL" id="MBD0832320.1"/>
    </source>
</evidence>
<reference evidence="4 5" key="1">
    <citation type="submission" date="2020-09" db="EMBL/GenBank/DDBJ databases">
        <title>TT11 complete genome.</title>
        <authorList>
            <person name="Wu Z."/>
        </authorList>
    </citation>
    <scope>NUCLEOTIDE SEQUENCE [LARGE SCALE GENOMIC DNA]</scope>
    <source>
        <strain evidence="4 5">TT11</strain>
    </source>
</reference>
<dbReference type="PANTHER" id="PTHR12149:SF8">
    <property type="entry name" value="PROTEIN-RIBULOSAMINE 3-KINASE"/>
    <property type="match status" value="1"/>
</dbReference>
<dbReference type="PANTHER" id="PTHR12149">
    <property type="entry name" value="FRUCTOSAMINE 3 KINASE-RELATED PROTEIN"/>
    <property type="match status" value="1"/>
</dbReference>